<dbReference type="OrthoDB" id="4201407at2"/>
<dbReference type="SUPFAM" id="SSF48452">
    <property type="entry name" value="TPR-like"/>
    <property type="match status" value="1"/>
</dbReference>
<reference evidence="3 4" key="1">
    <citation type="submission" date="2018-01" db="EMBL/GenBank/DDBJ databases">
        <title>Complete genome sequence of Streptomyces lunaelactis MM109T, a Ferroverdin A producer isolated from cave moonmilk deposits.</title>
        <authorList>
            <person name="Naome A."/>
            <person name="Martinet L."/>
            <person name="Maciejewska M."/>
            <person name="Anderssen S."/>
            <person name="Adam D."/>
            <person name="Tenconi E."/>
            <person name="Deflandre B."/>
            <person name="Arguelles-Arias A."/>
            <person name="Calusinska M."/>
            <person name="Copieters W."/>
            <person name="Karim L."/>
            <person name="Hanikenne M."/>
            <person name="Baurain D."/>
            <person name="van Wezel G."/>
            <person name="Smargiasso N."/>
            <person name="de Pauw E."/>
            <person name="Delfosse P."/>
            <person name="Rigali S."/>
        </authorList>
    </citation>
    <scope>NUCLEOTIDE SEQUENCE [LARGE SCALE GENOMIC DNA]</scope>
    <source>
        <strain evidence="3 4">MM109</strain>
    </source>
</reference>
<dbReference type="InterPro" id="IPR019734">
    <property type="entry name" value="TPR_rpt"/>
</dbReference>
<keyword evidence="4" id="KW-1185">Reference proteome</keyword>
<name>A0A2R4TB95_9ACTN</name>
<dbReference type="PROSITE" id="PS50005">
    <property type="entry name" value="TPR"/>
    <property type="match status" value="1"/>
</dbReference>
<feature type="transmembrane region" description="Helical" evidence="2">
    <location>
        <begin position="350"/>
        <end position="369"/>
    </location>
</feature>
<organism evidence="3 4">
    <name type="scientific">Streptomyces lunaelactis</name>
    <dbReference type="NCBI Taxonomy" id="1535768"/>
    <lineage>
        <taxon>Bacteria</taxon>
        <taxon>Bacillati</taxon>
        <taxon>Actinomycetota</taxon>
        <taxon>Actinomycetes</taxon>
        <taxon>Kitasatosporales</taxon>
        <taxon>Streptomycetaceae</taxon>
        <taxon>Streptomyces</taxon>
    </lineage>
</organism>
<evidence type="ECO:0000256" key="1">
    <source>
        <dbReference type="PROSITE-ProRule" id="PRU00339"/>
    </source>
</evidence>
<sequence length="375" mass="41716">MTTLHPTIEQAQGLIELERYDQARALLGQHLAEDPGDVRAWVKVGYCHLNTQRPQQALESAGQALELAPEDYGALILRAEALIRVPSRSWREAEPVLREAVRIDPHHWYGCAMLADAVWRMSVVRYAKATATQELQHHDVARLSGEAADLAVEAIRLGPEEVYPLEVARSIAGFSGKSAVADQLDRAILRLDPTHVEALARQTGKAADAPGVKAVQAADLYASGLAAAPDSDSMQRGLDQATYRMLRGMRWLALLCLGLAGVMTDLFAVEGEVQRELPLSLGQRLWYLVPVTAIWIVGALLRYRRRRTGVRLNVQSLMRRGRWARLVVAQAAWSMLCALLIAQVPWTDRLLPQVLFWAGLTPTFATIWFDRKKAR</sequence>
<dbReference type="KEGG" id="slk:SLUN_33315"/>
<keyword evidence="2" id="KW-0812">Transmembrane</keyword>
<evidence type="ECO:0000313" key="4">
    <source>
        <dbReference type="Proteomes" id="UP000244201"/>
    </source>
</evidence>
<evidence type="ECO:0000256" key="2">
    <source>
        <dbReference type="SAM" id="Phobius"/>
    </source>
</evidence>
<gene>
    <name evidence="3" type="ORF">SLUN_33315</name>
</gene>
<dbReference type="RefSeq" id="WP_159100385.1">
    <property type="nucleotide sequence ID" value="NZ_CP026304.1"/>
</dbReference>
<keyword evidence="2" id="KW-1133">Transmembrane helix</keyword>
<keyword evidence="2" id="KW-0472">Membrane</keyword>
<dbReference type="AlphaFoldDB" id="A0A2R4TB95"/>
<dbReference type="GeneID" id="55660130"/>
<dbReference type="Pfam" id="PF13432">
    <property type="entry name" value="TPR_16"/>
    <property type="match status" value="1"/>
</dbReference>
<feature type="transmembrane region" description="Helical" evidence="2">
    <location>
        <begin position="285"/>
        <end position="303"/>
    </location>
</feature>
<dbReference type="InterPro" id="IPR011990">
    <property type="entry name" value="TPR-like_helical_dom_sf"/>
</dbReference>
<dbReference type="EMBL" id="CP026304">
    <property type="protein sequence ID" value="AVZ76361.1"/>
    <property type="molecule type" value="Genomic_DNA"/>
</dbReference>
<protein>
    <submittedName>
        <fullName evidence="3">Uncharacterized protein</fullName>
    </submittedName>
</protein>
<feature type="transmembrane region" description="Helical" evidence="2">
    <location>
        <begin position="251"/>
        <end position="269"/>
    </location>
</feature>
<keyword evidence="1" id="KW-0802">TPR repeat</keyword>
<feature type="repeat" description="TPR" evidence="1">
    <location>
        <begin position="38"/>
        <end position="71"/>
    </location>
</feature>
<accession>A0A2R4TB95</accession>
<dbReference type="Proteomes" id="UP000244201">
    <property type="component" value="Chromosome"/>
</dbReference>
<dbReference type="Gene3D" id="1.25.40.10">
    <property type="entry name" value="Tetratricopeptide repeat domain"/>
    <property type="match status" value="1"/>
</dbReference>
<feature type="transmembrane region" description="Helical" evidence="2">
    <location>
        <begin position="323"/>
        <end position="344"/>
    </location>
</feature>
<evidence type="ECO:0000313" key="3">
    <source>
        <dbReference type="EMBL" id="AVZ76361.1"/>
    </source>
</evidence>
<proteinExistence type="predicted"/>